<keyword evidence="2" id="KW-1185">Reference proteome</keyword>
<dbReference type="Proteomes" id="UP000240357">
    <property type="component" value="Unassembled WGS sequence"/>
</dbReference>
<reference evidence="1 2" key="1">
    <citation type="submission" date="2018-03" db="EMBL/GenBank/DDBJ databases">
        <title>Adhaeribacter sp. HMF7605 Genome sequencing and assembly.</title>
        <authorList>
            <person name="Kang H."/>
            <person name="Kang J."/>
            <person name="Cha I."/>
            <person name="Kim H."/>
            <person name="Joh K."/>
        </authorList>
    </citation>
    <scope>NUCLEOTIDE SEQUENCE [LARGE SCALE GENOMIC DNA]</scope>
    <source>
        <strain evidence="1 2">HMF7605</strain>
    </source>
</reference>
<evidence type="ECO:0000313" key="2">
    <source>
        <dbReference type="Proteomes" id="UP000240357"/>
    </source>
</evidence>
<accession>A0A2T2YG84</accession>
<sequence>MKNFRSRFAVLSRNSFFIIKPGIGIAKETAVAMIENVAFLNFCGYDRNRAYNRLHRIINVTGT</sequence>
<protein>
    <submittedName>
        <fullName evidence="1">Uncharacterized protein</fullName>
    </submittedName>
</protein>
<evidence type="ECO:0000313" key="1">
    <source>
        <dbReference type="EMBL" id="PSR54503.1"/>
    </source>
</evidence>
<dbReference type="EMBL" id="PYFT01000001">
    <property type="protein sequence ID" value="PSR54503.1"/>
    <property type="molecule type" value="Genomic_DNA"/>
</dbReference>
<proteinExistence type="predicted"/>
<gene>
    <name evidence="1" type="ORF">AHMF7605_13785</name>
</gene>
<name>A0A2T2YG84_9BACT</name>
<organism evidence="1 2">
    <name type="scientific">Adhaeribacter arboris</name>
    <dbReference type="NCBI Taxonomy" id="2072846"/>
    <lineage>
        <taxon>Bacteria</taxon>
        <taxon>Pseudomonadati</taxon>
        <taxon>Bacteroidota</taxon>
        <taxon>Cytophagia</taxon>
        <taxon>Cytophagales</taxon>
        <taxon>Hymenobacteraceae</taxon>
        <taxon>Adhaeribacter</taxon>
    </lineage>
</organism>
<comment type="caution">
    <text evidence="1">The sequence shown here is derived from an EMBL/GenBank/DDBJ whole genome shotgun (WGS) entry which is preliminary data.</text>
</comment>
<dbReference type="AlphaFoldDB" id="A0A2T2YG84"/>